<keyword evidence="3" id="KW-1185">Reference proteome</keyword>
<accession>A0A8K0CVZ9</accession>
<protein>
    <recommendedName>
        <fullName evidence="1">Endonuclease/exonuclease/phosphatase domain-containing protein</fullName>
    </recommendedName>
</protein>
<dbReference type="OrthoDB" id="8193560at2759"/>
<reference evidence="2" key="1">
    <citation type="submission" date="2019-08" db="EMBL/GenBank/DDBJ databases">
        <title>The genome of the North American firefly Photinus pyralis.</title>
        <authorList>
            <consortium name="Photinus pyralis genome working group"/>
            <person name="Fallon T.R."/>
            <person name="Sander Lower S.E."/>
            <person name="Weng J.-K."/>
        </authorList>
    </citation>
    <scope>NUCLEOTIDE SEQUENCE</scope>
    <source>
        <strain evidence="2">TRF0915ILg1</strain>
        <tissue evidence="2">Whole body</tissue>
    </source>
</reference>
<dbReference type="Gene3D" id="3.60.10.10">
    <property type="entry name" value="Endonuclease/exonuclease/phosphatase"/>
    <property type="match status" value="1"/>
</dbReference>
<evidence type="ECO:0000259" key="1">
    <source>
        <dbReference type="Pfam" id="PF03372"/>
    </source>
</evidence>
<name>A0A8K0CVZ9_IGNLU</name>
<dbReference type="InterPro" id="IPR036691">
    <property type="entry name" value="Endo/exonu/phosph_ase_sf"/>
</dbReference>
<proteinExistence type="predicted"/>
<dbReference type="GO" id="GO:0003824">
    <property type="term" value="F:catalytic activity"/>
    <property type="evidence" value="ECO:0007669"/>
    <property type="project" value="InterPro"/>
</dbReference>
<dbReference type="Pfam" id="PF03372">
    <property type="entry name" value="Exo_endo_phos"/>
    <property type="match status" value="1"/>
</dbReference>
<dbReference type="AlphaFoldDB" id="A0A8K0CVZ9"/>
<evidence type="ECO:0000313" key="3">
    <source>
        <dbReference type="Proteomes" id="UP000801492"/>
    </source>
</evidence>
<organism evidence="2 3">
    <name type="scientific">Ignelater luminosus</name>
    <name type="common">Cucubano</name>
    <name type="synonym">Pyrophorus luminosus</name>
    <dbReference type="NCBI Taxonomy" id="2038154"/>
    <lineage>
        <taxon>Eukaryota</taxon>
        <taxon>Metazoa</taxon>
        <taxon>Ecdysozoa</taxon>
        <taxon>Arthropoda</taxon>
        <taxon>Hexapoda</taxon>
        <taxon>Insecta</taxon>
        <taxon>Pterygota</taxon>
        <taxon>Neoptera</taxon>
        <taxon>Endopterygota</taxon>
        <taxon>Coleoptera</taxon>
        <taxon>Polyphaga</taxon>
        <taxon>Elateriformia</taxon>
        <taxon>Elateroidea</taxon>
        <taxon>Elateridae</taxon>
        <taxon>Agrypninae</taxon>
        <taxon>Pyrophorini</taxon>
        <taxon>Ignelater</taxon>
    </lineage>
</organism>
<dbReference type="InterPro" id="IPR005135">
    <property type="entry name" value="Endo/exonuclease/phosphatase"/>
</dbReference>
<gene>
    <name evidence="2" type="ORF">ILUMI_11432</name>
</gene>
<comment type="caution">
    <text evidence="2">The sequence shown here is derived from an EMBL/GenBank/DDBJ whole genome shotgun (WGS) entry which is preliminary data.</text>
</comment>
<dbReference type="EMBL" id="VTPC01006709">
    <property type="protein sequence ID" value="KAF2894743.1"/>
    <property type="molecule type" value="Genomic_DNA"/>
</dbReference>
<sequence>MNKATSTEKSNKEEQILKITTWNVQVLNKEGKLKELVQEIEKYDIDILAVQEINTEGTAITNFKKYIWCIGSGEQNRLGTGLIIKEEHKDKIIDYRLINERLNVNKEWDSIRTTIEASTELLKPRKREKRKDWFDDECRKAVQE</sequence>
<dbReference type="Proteomes" id="UP000801492">
    <property type="component" value="Unassembled WGS sequence"/>
</dbReference>
<feature type="domain" description="Endonuclease/exonuclease/phosphatase" evidence="1">
    <location>
        <begin position="21"/>
        <end position="85"/>
    </location>
</feature>
<dbReference type="SUPFAM" id="SSF56219">
    <property type="entry name" value="DNase I-like"/>
    <property type="match status" value="1"/>
</dbReference>
<evidence type="ECO:0000313" key="2">
    <source>
        <dbReference type="EMBL" id="KAF2894743.1"/>
    </source>
</evidence>